<dbReference type="Pfam" id="PF01063">
    <property type="entry name" value="Aminotran_4"/>
    <property type="match status" value="1"/>
</dbReference>
<evidence type="ECO:0000256" key="2">
    <source>
        <dbReference type="ARBA" id="ARBA00003109"/>
    </source>
</evidence>
<evidence type="ECO:0000256" key="9">
    <source>
        <dbReference type="ARBA" id="ARBA00022679"/>
    </source>
</evidence>
<proteinExistence type="inferred from homology"/>
<evidence type="ECO:0000256" key="16">
    <source>
        <dbReference type="RuleBase" id="RU004106"/>
    </source>
</evidence>
<dbReference type="NCBIfam" id="NF009897">
    <property type="entry name" value="PRK13357.1"/>
    <property type="match status" value="1"/>
</dbReference>
<dbReference type="PANTHER" id="PTHR11825:SF44">
    <property type="entry name" value="BRANCHED-CHAIN-AMINO-ACID AMINOTRANSFERASE"/>
    <property type="match status" value="1"/>
</dbReference>
<dbReference type="InterPro" id="IPR001544">
    <property type="entry name" value="Aminotrans_IV"/>
</dbReference>
<evidence type="ECO:0000256" key="3">
    <source>
        <dbReference type="ARBA" id="ARBA00004824"/>
    </source>
</evidence>
<reference evidence="20 21" key="1">
    <citation type="submission" date="2020-05" db="EMBL/GenBank/DDBJ databases">
        <title>Draft Genome Sequences of Sphingomonas sp. Isolated from the International Space Station.</title>
        <authorList>
            <person name="Bijlani S."/>
            <person name="Singh N.K."/>
            <person name="Mason C.E."/>
            <person name="Wang C.C."/>
            <person name="Venkateswaran K."/>
        </authorList>
    </citation>
    <scope>NUCLEOTIDE SEQUENCE [LARGE SCALE GENOMIC DNA]</scope>
    <source>
        <strain evidence="20">ISS-IIF7SWP</strain>
    </source>
</reference>
<dbReference type="SUPFAM" id="SSF56752">
    <property type="entry name" value="D-aminoacid aminotransferase-like PLP-dependent enzymes"/>
    <property type="match status" value="1"/>
</dbReference>
<feature type="modified residue" description="N6-(pyridoxal phosphate)lysine" evidence="15">
    <location>
        <position position="206"/>
    </location>
</feature>
<evidence type="ECO:0000256" key="10">
    <source>
        <dbReference type="ARBA" id="ARBA00022898"/>
    </source>
</evidence>
<dbReference type="PIRSF" id="PIRSF006468">
    <property type="entry name" value="BCAT1"/>
    <property type="match status" value="1"/>
</dbReference>
<evidence type="ECO:0000256" key="19">
    <source>
        <dbReference type="RuleBase" id="RU004519"/>
    </source>
</evidence>
<dbReference type="GO" id="GO:0009098">
    <property type="term" value="P:L-leucine biosynthetic process"/>
    <property type="evidence" value="ECO:0007669"/>
    <property type="project" value="UniProtKB-UniPathway"/>
</dbReference>
<evidence type="ECO:0000256" key="15">
    <source>
        <dbReference type="PIRSR" id="PIRSR006468-1"/>
    </source>
</evidence>
<evidence type="ECO:0000256" key="8">
    <source>
        <dbReference type="ARBA" id="ARBA00022605"/>
    </source>
</evidence>
<dbReference type="InterPro" id="IPR036038">
    <property type="entry name" value="Aminotransferase-like"/>
</dbReference>
<dbReference type="GO" id="GO:0004084">
    <property type="term" value="F:branched-chain-amino-acid transaminase activity"/>
    <property type="evidence" value="ECO:0007669"/>
    <property type="project" value="UniProtKB-EC"/>
</dbReference>
<accession>A0A7Y7QX22</accession>
<keyword evidence="9 18" id="KW-0808">Transferase</keyword>
<comment type="catalytic activity">
    <reaction evidence="13 18">
        <text>L-isoleucine + 2-oxoglutarate = (S)-3-methyl-2-oxopentanoate + L-glutamate</text>
        <dbReference type="Rhea" id="RHEA:24801"/>
        <dbReference type="ChEBI" id="CHEBI:16810"/>
        <dbReference type="ChEBI" id="CHEBI:29985"/>
        <dbReference type="ChEBI" id="CHEBI:35146"/>
        <dbReference type="ChEBI" id="CHEBI:58045"/>
        <dbReference type="EC" id="2.6.1.42"/>
    </reaction>
</comment>
<evidence type="ECO:0000256" key="11">
    <source>
        <dbReference type="ARBA" id="ARBA00023304"/>
    </source>
</evidence>
<comment type="pathway">
    <text evidence="4 19">Amino-acid biosynthesis; L-valine biosynthesis; L-valine from pyruvate: step 4/4.</text>
</comment>
<gene>
    <name evidence="20" type="ORF">HLV41_11260</name>
</gene>
<evidence type="ECO:0000256" key="6">
    <source>
        <dbReference type="ARBA" id="ARBA00009320"/>
    </source>
</evidence>
<evidence type="ECO:0000256" key="5">
    <source>
        <dbReference type="ARBA" id="ARBA00005072"/>
    </source>
</evidence>
<evidence type="ECO:0000256" key="12">
    <source>
        <dbReference type="ARBA" id="ARBA00048212"/>
    </source>
</evidence>
<dbReference type="Proteomes" id="UP000531581">
    <property type="component" value="Unassembled WGS sequence"/>
</dbReference>
<evidence type="ECO:0000256" key="4">
    <source>
        <dbReference type="ARBA" id="ARBA00004931"/>
    </source>
</evidence>
<dbReference type="GO" id="GO:0009099">
    <property type="term" value="P:L-valine biosynthetic process"/>
    <property type="evidence" value="ECO:0007669"/>
    <property type="project" value="UniProtKB-UniPathway"/>
</dbReference>
<comment type="caution">
    <text evidence="20">The sequence shown here is derived from an EMBL/GenBank/DDBJ whole genome shotgun (WGS) entry which is preliminary data.</text>
</comment>
<evidence type="ECO:0000256" key="17">
    <source>
        <dbReference type="RuleBase" id="RU004516"/>
    </source>
</evidence>
<organism evidence="20 21">
    <name type="scientific">Sphingomonas sanguinis</name>
    <dbReference type="NCBI Taxonomy" id="33051"/>
    <lineage>
        <taxon>Bacteria</taxon>
        <taxon>Pseudomonadati</taxon>
        <taxon>Pseudomonadota</taxon>
        <taxon>Alphaproteobacteria</taxon>
        <taxon>Sphingomonadales</taxon>
        <taxon>Sphingomonadaceae</taxon>
        <taxon>Sphingomonas</taxon>
    </lineage>
</organism>
<dbReference type="InterPro" id="IPR033939">
    <property type="entry name" value="BCAT_family"/>
</dbReference>
<evidence type="ECO:0000313" key="20">
    <source>
        <dbReference type="EMBL" id="NVP31623.1"/>
    </source>
</evidence>
<dbReference type="EC" id="2.6.1.42" evidence="18"/>
<dbReference type="GO" id="GO:0009097">
    <property type="term" value="P:isoleucine biosynthetic process"/>
    <property type="evidence" value="ECO:0007669"/>
    <property type="project" value="UniProtKB-UniPathway"/>
</dbReference>
<evidence type="ECO:0000256" key="1">
    <source>
        <dbReference type="ARBA" id="ARBA00001933"/>
    </source>
</evidence>
<comment type="similarity">
    <text evidence="6 16">Belongs to the class-IV pyridoxal-phosphate-dependent aminotransferase family.</text>
</comment>
<dbReference type="InterPro" id="IPR043132">
    <property type="entry name" value="BCAT-like_C"/>
</dbReference>
<keyword evidence="8 18" id="KW-0028">Amino-acid biosynthesis</keyword>
<dbReference type="EMBL" id="JABYQV010000007">
    <property type="protein sequence ID" value="NVP31623.1"/>
    <property type="molecule type" value="Genomic_DNA"/>
</dbReference>
<dbReference type="NCBIfam" id="TIGR01123">
    <property type="entry name" value="ilvE_II"/>
    <property type="match status" value="1"/>
</dbReference>
<evidence type="ECO:0000313" key="21">
    <source>
        <dbReference type="Proteomes" id="UP000531581"/>
    </source>
</evidence>
<comment type="function">
    <text evidence="2">Acts on leucine, isoleucine and valine.</text>
</comment>
<protein>
    <recommendedName>
        <fullName evidence="18">Branched-chain-amino-acid aminotransferase</fullName>
        <ecNumber evidence="18">2.6.1.42</ecNumber>
    </recommendedName>
</protein>
<dbReference type="InterPro" id="IPR043131">
    <property type="entry name" value="BCAT-like_N"/>
</dbReference>
<comment type="catalytic activity">
    <reaction evidence="12 18">
        <text>L-valine + 2-oxoglutarate = 3-methyl-2-oxobutanoate + L-glutamate</text>
        <dbReference type="Rhea" id="RHEA:24813"/>
        <dbReference type="ChEBI" id="CHEBI:11851"/>
        <dbReference type="ChEBI" id="CHEBI:16810"/>
        <dbReference type="ChEBI" id="CHEBI:29985"/>
        <dbReference type="ChEBI" id="CHEBI:57762"/>
        <dbReference type="EC" id="2.6.1.42"/>
    </reaction>
</comment>
<dbReference type="Gene3D" id="3.20.10.10">
    <property type="entry name" value="D-amino Acid Aminotransferase, subunit A, domain 2"/>
    <property type="match status" value="1"/>
</dbReference>
<dbReference type="PROSITE" id="PS00770">
    <property type="entry name" value="AA_TRANSFER_CLASS_4"/>
    <property type="match status" value="1"/>
</dbReference>
<dbReference type="UniPathway" id="UPA00048">
    <property type="reaction ID" value="UER00073"/>
</dbReference>
<dbReference type="CDD" id="cd01557">
    <property type="entry name" value="BCAT_beta_family"/>
    <property type="match status" value="1"/>
</dbReference>
<keyword evidence="10 17" id="KW-0663">Pyridoxal phosphate</keyword>
<name>A0A7Y7QX22_9SPHN</name>
<dbReference type="UniPathway" id="UPA00049">
    <property type="reaction ID" value="UER00062"/>
</dbReference>
<evidence type="ECO:0000256" key="18">
    <source>
        <dbReference type="RuleBase" id="RU004517"/>
    </source>
</evidence>
<sequence>MIMEAHQSLTFRFDPCQTPVEASERSARLVDPGFGRVFTDHMALIRYSDDKGWHDAQITARVPLSIDPAASVLHYAQEIFEGMKAYRLADGGTALFRPEANARRFQDSARRMAMPELPENLFLESIERLVEVERDWIPEQDGGALYLRPFMFASEVFLGVKPSAEYLYMVIASSVGAYFKGGAPAVSIWVSQGYTRAAPGGTGAAKCGGNYAASLLAQKEAIANGCDQVVFLDAVERRWVEELGGMNVFFVFDDGSLVTPPLTGTILPGITRDSILTIARAQGLTVREEPYAIDQWRADAASGRLVEAFACGTAAVVTPIGSVAEPAGRFTIGSGGPGQLTTRLREQLVSIQRGQAPDLHGWMRRLG</sequence>
<evidence type="ECO:0000256" key="14">
    <source>
        <dbReference type="ARBA" id="ARBA00049229"/>
    </source>
</evidence>
<comment type="cofactor">
    <cofactor evidence="1 17">
        <name>pyridoxal 5'-phosphate</name>
        <dbReference type="ChEBI" id="CHEBI:597326"/>
    </cofactor>
</comment>
<comment type="pathway">
    <text evidence="3 19">Amino-acid biosynthesis; L-isoleucine biosynthesis; L-isoleucine from 2-oxobutanoate: step 4/4.</text>
</comment>
<evidence type="ECO:0000256" key="13">
    <source>
        <dbReference type="ARBA" id="ARBA00048798"/>
    </source>
</evidence>
<comment type="catalytic activity">
    <reaction evidence="14 18">
        <text>L-leucine + 2-oxoglutarate = 4-methyl-2-oxopentanoate + L-glutamate</text>
        <dbReference type="Rhea" id="RHEA:18321"/>
        <dbReference type="ChEBI" id="CHEBI:16810"/>
        <dbReference type="ChEBI" id="CHEBI:17865"/>
        <dbReference type="ChEBI" id="CHEBI:29985"/>
        <dbReference type="ChEBI" id="CHEBI:57427"/>
        <dbReference type="EC" id="2.6.1.42"/>
    </reaction>
</comment>
<dbReference type="AlphaFoldDB" id="A0A7Y7QX22"/>
<dbReference type="InterPro" id="IPR005786">
    <property type="entry name" value="B_amino_transII"/>
</dbReference>
<dbReference type="PANTHER" id="PTHR11825">
    <property type="entry name" value="SUBGROUP IIII AMINOTRANSFERASE"/>
    <property type="match status" value="1"/>
</dbReference>
<keyword evidence="11 18" id="KW-0100">Branched-chain amino acid biosynthesis</keyword>
<dbReference type="Gene3D" id="3.30.470.10">
    <property type="match status" value="1"/>
</dbReference>
<evidence type="ECO:0000256" key="7">
    <source>
        <dbReference type="ARBA" id="ARBA00022576"/>
    </source>
</evidence>
<keyword evidence="7 18" id="KW-0032">Aminotransferase</keyword>
<dbReference type="UniPathway" id="UPA00047">
    <property type="reaction ID" value="UER00058"/>
</dbReference>
<dbReference type="InterPro" id="IPR018300">
    <property type="entry name" value="Aminotrans_IV_CS"/>
</dbReference>
<comment type="pathway">
    <text evidence="5 19">Amino-acid biosynthesis; L-leucine biosynthesis; L-leucine from 3-methyl-2-oxobutanoate: step 4/4.</text>
</comment>